<feature type="region of interest" description="Disordered" evidence="6">
    <location>
        <begin position="280"/>
        <end position="303"/>
    </location>
</feature>
<dbReference type="SUPFAM" id="SSF118290">
    <property type="entry name" value="WRKY DNA-binding domain"/>
    <property type="match status" value="1"/>
</dbReference>
<feature type="compositionally biased region" description="Low complexity" evidence="6">
    <location>
        <begin position="99"/>
        <end position="124"/>
    </location>
</feature>
<dbReference type="EMBL" id="BMAC01000172">
    <property type="protein sequence ID" value="GFP88727.1"/>
    <property type="molecule type" value="Genomic_DNA"/>
</dbReference>
<keyword evidence="3" id="KW-0238">DNA-binding</keyword>
<dbReference type="Proteomes" id="UP000653305">
    <property type="component" value="Unassembled WGS sequence"/>
</dbReference>
<dbReference type="Pfam" id="PF03106">
    <property type="entry name" value="WRKY"/>
    <property type="match status" value="1"/>
</dbReference>
<keyword evidence="5" id="KW-0539">Nucleus</keyword>
<feature type="domain" description="WRKY" evidence="7">
    <location>
        <begin position="157"/>
        <end position="222"/>
    </location>
</feature>
<evidence type="ECO:0000256" key="3">
    <source>
        <dbReference type="ARBA" id="ARBA00023125"/>
    </source>
</evidence>
<feature type="region of interest" description="Disordered" evidence="6">
    <location>
        <begin position="99"/>
        <end position="146"/>
    </location>
</feature>
<dbReference type="InterPro" id="IPR036576">
    <property type="entry name" value="WRKY_dom_sf"/>
</dbReference>
<dbReference type="GO" id="GO:0005634">
    <property type="term" value="C:nucleus"/>
    <property type="evidence" value="ECO:0007669"/>
    <property type="project" value="UniProtKB-SubCell"/>
</dbReference>
<comment type="caution">
    <text evidence="8">The sequence shown here is derived from an EMBL/GenBank/DDBJ whole genome shotgun (WGS) entry which is preliminary data.</text>
</comment>
<dbReference type="OrthoDB" id="771376at2759"/>
<dbReference type="PANTHER" id="PTHR31221">
    <property type="entry name" value="WRKY TRANSCRIPTION FACTOR PROTEIN 1-RELATED"/>
    <property type="match status" value="1"/>
</dbReference>
<dbReference type="PANTHER" id="PTHR31221:SF334">
    <property type="entry name" value="WRKY TRANSCRIPTION FACTOR 57-RELATED"/>
    <property type="match status" value="1"/>
</dbReference>
<dbReference type="InterPro" id="IPR044810">
    <property type="entry name" value="WRKY_plant"/>
</dbReference>
<evidence type="ECO:0000256" key="5">
    <source>
        <dbReference type="ARBA" id="ARBA00023242"/>
    </source>
</evidence>
<dbReference type="GO" id="GO:0043565">
    <property type="term" value="F:sequence-specific DNA binding"/>
    <property type="evidence" value="ECO:0007669"/>
    <property type="project" value="InterPro"/>
</dbReference>
<name>A0A830BME9_9LAMI</name>
<evidence type="ECO:0000313" key="9">
    <source>
        <dbReference type="Proteomes" id="UP000653305"/>
    </source>
</evidence>
<comment type="subcellular location">
    <subcellularLocation>
        <location evidence="1">Nucleus</location>
    </subcellularLocation>
</comment>
<dbReference type="InterPro" id="IPR003657">
    <property type="entry name" value="WRKY_dom"/>
</dbReference>
<dbReference type="FunFam" id="2.20.25.80:FF:000003">
    <property type="entry name" value="WRKY transcription factor 57"/>
    <property type="match status" value="1"/>
</dbReference>
<keyword evidence="2" id="KW-0805">Transcription regulation</keyword>
<gene>
    <name evidence="8" type="ORF">PHJA_001016400</name>
</gene>
<evidence type="ECO:0000256" key="1">
    <source>
        <dbReference type="ARBA" id="ARBA00004123"/>
    </source>
</evidence>
<organism evidence="8 9">
    <name type="scientific">Phtheirospermum japonicum</name>
    <dbReference type="NCBI Taxonomy" id="374723"/>
    <lineage>
        <taxon>Eukaryota</taxon>
        <taxon>Viridiplantae</taxon>
        <taxon>Streptophyta</taxon>
        <taxon>Embryophyta</taxon>
        <taxon>Tracheophyta</taxon>
        <taxon>Spermatophyta</taxon>
        <taxon>Magnoliopsida</taxon>
        <taxon>eudicotyledons</taxon>
        <taxon>Gunneridae</taxon>
        <taxon>Pentapetalae</taxon>
        <taxon>asterids</taxon>
        <taxon>lamiids</taxon>
        <taxon>Lamiales</taxon>
        <taxon>Orobanchaceae</taxon>
        <taxon>Orobanchaceae incertae sedis</taxon>
        <taxon>Phtheirospermum</taxon>
    </lineage>
</organism>
<evidence type="ECO:0000313" key="8">
    <source>
        <dbReference type="EMBL" id="GFP88727.1"/>
    </source>
</evidence>
<keyword evidence="9" id="KW-1185">Reference proteome</keyword>
<keyword evidence="4" id="KW-0804">Transcription</keyword>
<evidence type="ECO:0000259" key="7">
    <source>
        <dbReference type="PROSITE" id="PS50811"/>
    </source>
</evidence>
<dbReference type="AlphaFoldDB" id="A0A830BME9"/>
<reference evidence="8" key="1">
    <citation type="submission" date="2020-07" db="EMBL/GenBank/DDBJ databases">
        <title>Ethylene signaling mediates host invasion by parasitic plants.</title>
        <authorList>
            <person name="Yoshida S."/>
        </authorList>
    </citation>
    <scope>NUCLEOTIDE SEQUENCE</scope>
    <source>
        <strain evidence="8">Okayama</strain>
    </source>
</reference>
<dbReference type="Gene3D" id="2.20.25.80">
    <property type="entry name" value="WRKY domain"/>
    <property type="match status" value="1"/>
</dbReference>
<accession>A0A830BME9</accession>
<proteinExistence type="predicted"/>
<dbReference type="GO" id="GO:0003700">
    <property type="term" value="F:DNA-binding transcription factor activity"/>
    <property type="evidence" value="ECO:0007669"/>
    <property type="project" value="InterPro"/>
</dbReference>
<dbReference type="SMART" id="SM00774">
    <property type="entry name" value="WRKY"/>
    <property type="match status" value="1"/>
</dbReference>
<evidence type="ECO:0000256" key="4">
    <source>
        <dbReference type="ARBA" id="ARBA00023163"/>
    </source>
</evidence>
<evidence type="ECO:0000256" key="2">
    <source>
        <dbReference type="ARBA" id="ARBA00023015"/>
    </source>
</evidence>
<evidence type="ECO:0000256" key="6">
    <source>
        <dbReference type="SAM" id="MobiDB-lite"/>
    </source>
</evidence>
<sequence length="303" mass="32920">MTEKEKADPNFTSDSSWELALRGHGSDDANHCLFGSDCRESSILSEFGWNIPAESSGGVLLDLDRVEPDLAADDCVSAGSLPPRSVDVIWTGVDPNPMAASSSAPVSISSSSSDDPPDKSTTSPGASTYPPPDTASRTKKKGQKRIRQQTFAFATKSEIDQLEDGYRWRKYGQKTVKNSPFPRSYYRCTNGKCMVKKRIERSSDDPSVVITTYEGQHSHYSAGYPRGSILITQDIGFSNNSHLYVPRLPNAPQEKSPGITQLPPHVQDKAGECKTMQEPIISPQPLAGEGLLGDIVQPGMRNG</sequence>
<dbReference type="PROSITE" id="PS50811">
    <property type="entry name" value="WRKY"/>
    <property type="match status" value="1"/>
</dbReference>
<feature type="compositionally biased region" description="Basic residues" evidence="6">
    <location>
        <begin position="137"/>
        <end position="146"/>
    </location>
</feature>
<protein>
    <submittedName>
        <fullName evidence="8">Probable WRKY transcription factor 57</fullName>
    </submittedName>
</protein>